<dbReference type="Proteomes" id="UP000622797">
    <property type="component" value="Unassembled WGS sequence"/>
</dbReference>
<feature type="repeat" description="ANK" evidence="3">
    <location>
        <begin position="641"/>
        <end position="673"/>
    </location>
</feature>
<keyword evidence="2 3" id="KW-0040">ANK repeat</keyword>
<dbReference type="PANTHER" id="PTHR24123:SF33">
    <property type="entry name" value="PROTEIN HOS4"/>
    <property type="match status" value="1"/>
</dbReference>
<feature type="domain" description="Clr5" evidence="4">
    <location>
        <begin position="9"/>
        <end position="61"/>
    </location>
</feature>
<feature type="repeat" description="ANK" evidence="3">
    <location>
        <begin position="965"/>
        <end position="997"/>
    </location>
</feature>
<evidence type="ECO:0000256" key="1">
    <source>
        <dbReference type="ARBA" id="ARBA00022737"/>
    </source>
</evidence>
<dbReference type="EMBL" id="JABEXW010000466">
    <property type="protein sequence ID" value="KAF4963527.1"/>
    <property type="molecule type" value="Genomic_DNA"/>
</dbReference>
<keyword evidence="1" id="KW-0677">Repeat</keyword>
<feature type="repeat" description="ANK" evidence="3">
    <location>
        <begin position="930"/>
        <end position="958"/>
    </location>
</feature>
<dbReference type="PROSITE" id="PS50088">
    <property type="entry name" value="ANK_REPEAT"/>
    <property type="match status" value="6"/>
</dbReference>
<feature type="repeat" description="ANK" evidence="3">
    <location>
        <begin position="606"/>
        <end position="638"/>
    </location>
</feature>
<dbReference type="InterPro" id="IPR002110">
    <property type="entry name" value="Ankyrin_rpt"/>
</dbReference>
<dbReference type="Gene3D" id="1.25.40.20">
    <property type="entry name" value="Ankyrin repeat-containing domain"/>
    <property type="match status" value="4"/>
</dbReference>
<feature type="repeat" description="ANK" evidence="3">
    <location>
        <begin position="464"/>
        <end position="492"/>
    </location>
</feature>
<evidence type="ECO:0000313" key="6">
    <source>
        <dbReference type="Proteomes" id="UP000622797"/>
    </source>
</evidence>
<evidence type="ECO:0000259" key="4">
    <source>
        <dbReference type="Pfam" id="PF14420"/>
    </source>
</evidence>
<organism evidence="5 6">
    <name type="scientific">Fusarium sarcochroum</name>
    <dbReference type="NCBI Taxonomy" id="1208366"/>
    <lineage>
        <taxon>Eukaryota</taxon>
        <taxon>Fungi</taxon>
        <taxon>Dikarya</taxon>
        <taxon>Ascomycota</taxon>
        <taxon>Pezizomycotina</taxon>
        <taxon>Sordariomycetes</taxon>
        <taxon>Hypocreomycetidae</taxon>
        <taxon>Hypocreales</taxon>
        <taxon>Nectriaceae</taxon>
        <taxon>Fusarium</taxon>
        <taxon>Fusarium lateritium species complex</taxon>
    </lineage>
</organism>
<proteinExistence type="predicted"/>
<accession>A0A8H4X695</accession>
<evidence type="ECO:0000256" key="3">
    <source>
        <dbReference type="PROSITE-ProRule" id="PRU00023"/>
    </source>
</evidence>
<feature type="repeat" description="ANK" evidence="3">
    <location>
        <begin position="571"/>
        <end position="603"/>
    </location>
</feature>
<reference evidence="5" key="1">
    <citation type="journal article" date="2020" name="BMC Genomics">
        <title>Correction to: Identification and distribution of gene clusters required for synthesis of sphingolipid metabolism inhibitors in diverse species of the filamentous fungus Fusarium.</title>
        <authorList>
            <person name="Kim H.S."/>
            <person name="Lohmar J.M."/>
            <person name="Busman M."/>
            <person name="Brown D.W."/>
            <person name="Naumann T.A."/>
            <person name="Divon H.H."/>
            <person name="Lysoe E."/>
            <person name="Uhlig S."/>
            <person name="Proctor R.H."/>
        </authorList>
    </citation>
    <scope>NUCLEOTIDE SEQUENCE</scope>
    <source>
        <strain evidence="5">NRRL 20472</strain>
    </source>
</reference>
<dbReference type="PROSITE" id="PS50297">
    <property type="entry name" value="ANK_REP_REGION"/>
    <property type="match status" value="6"/>
</dbReference>
<reference evidence="5" key="2">
    <citation type="submission" date="2020-05" db="EMBL/GenBank/DDBJ databases">
        <authorList>
            <person name="Kim H.-S."/>
            <person name="Proctor R.H."/>
            <person name="Brown D.W."/>
        </authorList>
    </citation>
    <scope>NUCLEOTIDE SEQUENCE</scope>
    <source>
        <strain evidence="5">NRRL 20472</strain>
    </source>
</reference>
<comment type="caution">
    <text evidence="5">The sequence shown here is derived from an EMBL/GenBank/DDBJ whole genome shotgun (WGS) entry which is preliminary data.</text>
</comment>
<name>A0A8H4X695_9HYPO</name>
<dbReference type="PANTHER" id="PTHR24123">
    <property type="entry name" value="ANKYRIN REPEAT-CONTAINING"/>
    <property type="match status" value="1"/>
</dbReference>
<gene>
    <name evidence="5" type="ORF">FSARC_8464</name>
</gene>
<dbReference type="SMART" id="SM00248">
    <property type="entry name" value="ANK"/>
    <property type="match status" value="17"/>
</dbReference>
<dbReference type="SUPFAM" id="SSF48403">
    <property type="entry name" value="Ankyrin repeat"/>
    <property type="match status" value="3"/>
</dbReference>
<dbReference type="OrthoDB" id="539213at2759"/>
<dbReference type="InterPro" id="IPR036770">
    <property type="entry name" value="Ankyrin_rpt-contain_sf"/>
</dbReference>
<evidence type="ECO:0000256" key="2">
    <source>
        <dbReference type="ARBA" id="ARBA00023043"/>
    </source>
</evidence>
<dbReference type="Pfam" id="PF14420">
    <property type="entry name" value="Clr5"/>
    <property type="match status" value="1"/>
</dbReference>
<keyword evidence="6" id="KW-1185">Reference proteome</keyword>
<dbReference type="InterPro" id="IPR051165">
    <property type="entry name" value="Multifunctional_ANK_Repeat"/>
</dbReference>
<protein>
    <recommendedName>
        <fullName evidence="4">Clr5 domain-containing protein</fullName>
    </recommendedName>
</protein>
<dbReference type="Pfam" id="PF12796">
    <property type="entry name" value="Ank_2"/>
    <property type="match status" value="4"/>
</dbReference>
<dbReference type="InterPro" id="IPR025676">
    <property type="entry name" value="Clr5_dom"/>
</dbReference>
<dbReference type="AlphaFoldDB" id="A0A8H4X695"/>
<sequence length="1093" mass="120298">MSRAPVIPDTTWDRHKNIIRALYLDQDKSPGEISELLWEQYGFSASRHQLIRRLAKWKFKKYTTKAEWVSAGSQIQSRREQQGKETELLFNGKTVPTKKLEKALDRYIGPWDFGPQCQKIVPEKALATLAARTPVQNTGIETCTTPWIRFWTRAEETVFTSDAIASIARPHNQESLDMVLSSMSNSKQTFTKPSELLSYLETVLPQPEGSHRNITEENHDSFYPVFLIQWTFYACSNNLVDQTCLTSLLKWITHNDYLELMRQAIALGGLTVQAFSSCFIPSAAEMGDQDLLLFLLNSSGGTAVARRDLAKALDVAIGKLDASMVDLLLRNGANPNGPPSCFQGPLKRALGLHDGAIIVERLLKAGANCQDGQSLPSLLLRARTVTSVSLLLAAGAAVDHTGRFSCSPIQKAASRNDLGMANLLLNANANPNLIRFDTKYLSLDYLSGRELSGYCDIFLAVIPPISLAAGYGNVEMVERLLEAGAEVNVFKLVNIQLHNLIDEKARALINYTKEKKIPMPHDIFQYLRLLKQSPLQACLSATGVNPTERRKIAELLLQSDVDIHAPASYWQGRTALQAAAEIEDCHLIDTLIKNGANVNEAPAADGGLTALQAASLSGNIMLVKWLIQQGANIHAQPAMIRGFTCFQAASASGNLELVNLLLQMRAEVNALATTPCFEAYLTYDSGGFLQHMLVNQPRPADYPGAASALYHAAYTRNYDLCALLLREDALTDLGDMPSPLIAAVFRGSHVIVSRLLDAQAEPNACTQLVHWEKAYGHTGNFTDSHSEYWTPLVAACYWSDARMIELLLHDGAHPNVKGLCRYSPLQASLCREDFKLDILQFLLSYLSSTKTKLRLDDCQSLVGLAVAKGLPAKVIQLLISRGATMGLSTSGKHPMYWTVKCRQGKQRQDVINLLLKANLAPHEVHYQAEGKGQALILAAKEGLNEMVEMLLDAGADINYCVPRSNDMTALQVACREGHVSVAEYLLSRGAETDILSQGINGSTTALADAAANGHFNLVVLLLEHRAAVDPNMFNEWRPPLARAAAAGRLDIVHLLLEADSKHNSLGDLYRLARYAEDCGHQVVANMIREWEKI</sequence>
<dbReference type="Pfam" id="PF00023">
    <property type="entry name" value="Ank"/>
    <property type="match status" value="2"/>
</dbReference>
<evidence type="ECO:0000313" key="5">
    <source>
        <dbReference type="EMBL" id="KAF4963527.1"/>
    </source>
</evidence>